<dbReference type="Proteomes" id="UP001057402">
    <property type="component" value="Chromosome 7"/>
</dbReference>
<organism evidence="1 2">
    <name type="scientific">Melastoma candidum</name>
    <dbReference type="NCBI Taxonomy" id="119954"/>
    <lineage>
        <taxon>Eukaryota</taxon>
        <taxon>Viridiplantae</taxon>
        <taxon>Streptophyta</taxon>
        <taxon>Embryophyta</taxon>
        <taxon>Tracheophyta</taxon>
        <taxon>Spermatophyta</taxon>
        <taxon>Magnoliopsida</taxon>
        <taxon>eudicotyledons</taxon>
        <taxon>Gunneridae</taxon>
        <taxon>Pentapetalae</taxon>
        <taxon>rosids</taxon>
        <taxon>malvids</taxon>
        <taxon>Myrtales</taxon>
        <taxon>Melastomataceae</taxon>
        <taxon>Melastomatoideae</taxon>
        <taxon>Melastomateae</taxon>
        <taxon>Melastoma</taxon>
    </lineage>
</organism>
<gene>
    <name evidence="1" type="ORF">MLD38_025990</name>
</gene>
<proteinExistence type="predicted"/>
<comment type="caution">
    <text evidence="1">The sequence shown here is derived from an EMBL/GenBank/DDBJ whole genome shotgun (WGS) entry which is preliminary data.</text>
</comment>
<evidence type="ECO:0000313" key="2">
    <source>
        <dbReference type="Proteomes" id="UP001057402"/>
    </source>
</evidence>
<evidence type="ECO:0000313" key="1">
    <source>
        <dbReference type="EMBL" id="KAI4341243.1"/>
    </source>
</evidence>
<accession>A0ACB9NXL0</accession>
<name>A0ACB9NXL0_9MYRT</name>
<dbReference type="EMBL" id="CM042886">
    <property type="protein sequence ID" value="KAI4341243.1"/>
    <property type="molecule type" value="Genomic_DNA"/>
</dbReference>
<keyword evidence="2" id="KW-1185">Reference proteome</keyword>
<sequence length="185" mass="20499">MEMAVRYAEAEAMSCACPRPKTTLDEAIEEQRKHSLTVAIATAVTAAKVVCLTGASSEMKFQGLDPDSAAIRIRSTSRARKALGALEGLEELSGGRELRIGCDGWRNWEHGMYSKEDVESNLLRKQDAKSRGREECSNSGRSASEEAIHQVESSRQAPGWQREGKTDRVLDLPYNRKILDGRWMG</sequence>
<reference evidence="2" key="1">
    <citation type="journal article" date="2023" name="Front. Plant Sci.">
        <title>Chromosomal-level genome assembly of Melastoma candidum provides insights into trichome evolution.</title>
        <authorList>
            <person name="Zhong Y."/>
            <person name="Wu W."/>
            <person name="Sun C."/>
            <person name="Zou P."/>
            <person name="Liu Y."/>
            <person name="Dai S."/>
            <person name="Zhou R."/>
        </authorList>
    </citation>
    <scope>NUCLEOTIDE SEQUENCE [LARGE SCALE GENOMIC DNA]</scope>
</reference>
<protein>
    <submittedName>
        <fullName evidence="1">Uncharacterized protein</fullName>
    </submittedName>
</protein>